<evidence type="ECO:0000313" key="2">
    <source>
        <dbReference type="EMBL" id="MCZ7694369.1"/>
    </source>
</evidence>
<proteinExistence type="predicted"/>
<keyword evidence="1" id="KW-0472">Membrane</keyword>
<dbReference type="RefSeq" id="WP_255779374.1">
    <property type="nucleotide sequence ID" value="NZ_JAAIMS010000027.1"/>
</dbReference>
<comment type="caution">
    <text evidence="2">The sequence shown here is derived from an EMBL/GenBank/DDBJ whole genome shotgun (WGS) entry which is preliminary data.</text>
</comment>
<dbReference type="InterPro" id="IPR025962">
    <property type="entry name" value="SdpI/YhfL"/>
</dbReference>
<dbReference type="Proteomes" id="UP001148455">
    <property type="component" value="Unassembled WGS sequence"/>
</dbReference>
<evidence type="ECO:0000256" key="1">
    <source>
        <dbReference type="SAM" id="Phobius"/>
    </source>
</evidence>
<sequence length="106" mass="12253">MKIEPLHFRETHRFSGKLWMASGILCMLCGLFGKSMAALVVYIISIMAAAIISILYSYFFYKKKLATGEGLKIQYNTKKCDISDHRNFRYCVYYMDFVLGKHSDSL</sequence>
<dbReference type="EMBL" id="JAPZED010000009">
    <property type="protein sequence ID" value="MCZ7694369.1"/>
    <property type="molecule type" value="Genomic_DNA"/>
</dbReference>
<feature type="transmembrane region" description="Helical" evidence="1">
    <location>
        <begin position="39"/>
        <end position="61"/>
    </location>
</feature>
<evidence type="ECO:0000313" key="3">
    <source>
        <dbReference type="Proteomes" id="UP001148455"/>
    </source>
</evidence>
<gene>
    <name evidence="2" type="ORF">O8D18_10005</name>
</gene>
<protein>
    <submittedName>
        <fullName evidence="2">SdpI family protein</fullName>
    </submittedName>
</protein>
<reference evidence="2" key="1">
    <citation type="submission" date="2022-12" db="EMBL/GenBank/DDBJ databases">
        <title>Genome of R. gnavus strain RSHDN_123.</title>
        <authorList>
            <person name="Abdugheni R."/>
        </authorList>
    </citation>
    <scope>NUCLEOTIDE SEQUENCE</scope>
    <source>
        <strain evidence="2">RSHDN_123</strain>
    </source>
</reference>
<dbReference type="AlphaFoldDB" id="A0A9X3HGP5"/>
<feature type="transmembrane region" description="Helical" evidence="1">
    <location>
        <begin position="16"/>
        <end position="33"/>
    </location>
</feature>
<keyword evidence="1" id="KW-0812">Transmembrane</keyword>
<organism evidence="2 3">
    <name type="scientific">Mediterraneibacter gnavus</name>
    <name type="common">Ruminococcus gnavus</name>
    <dbReference type="NCBI Taxonomy" id="33038"/>
    <lineage>
        <taxon>Bacteria</taxon>
        <taxon>Bacillati</taxon>
        <taxon>Bacillota</taxon>
        <taxon>Clostridia</taxon>
        <taxon>Lachnospirales</taxon>
        <taxon>Lachnospiraceae</taxon>
        <taxon>Mediterraneibacter</taxon>
    </lineage>
</organism>
<dbReference type="Pfam" id="PF13630">
    <property type="entry name" value="SdpI"/>
    <property type="match status" value="1"/>
</dbReference>
<name>A0A9X3HGP5_MEDGN</name>
<accession>A0A9X3HGP5</accession>
<keyword evidence="1" id="KW-1133">Transmembrane helix</keyword>